<evidence type="ECO:0000313" key="2">
    <source>
        <dbReference type="EMBL" id="AKV03160.1"/>
    </source>
</evidence>
<protein>
    <submittedName>
        <fullName evidence="2">Uncharacterized protein</fullName>
    </submittedName>
</protein>
<proteinExistence type="predicted"/>
<dbReference type="EMBL" id="CP012333">
    <property type="protein sequence ID" value="AKV03160.1"/>
    <property type="molecule type" value="Genomic_DNA"/>
</dbReference>
<feature type="region of interest" description="Disordered" evidence="1">
    <location>
        <begin position="1"/>
        <end position="21"/>
    </location>
</feature>
<dbReference type="KEGG" id="llu:AKJ09_09823"/>
<reference evidence="2 3" key="1">
    <citation type="submission" date="2015-08" db="EMBL/GenBank/DDBJ databases">
        <authorList>
            <person name="Babu N.S."/>
            <person name="Beckwith C.J."/>
            <person name="Beseler K.G."/>
            <person name="Brison A."/>
            <person name="Carone J.V."/>
            <person name="Caskin T.P."/>
            <person name="Diamond M."/>
            <person name="Durham M.E."/>
            <person name="Foxe J.M."/>
            <person name="Go M."/>
            <person name="Henderson B.A."/>
            <person name="Jones I.B."/>
            <person name="McGettigan J.A."/>
            <person name="Micheletti S.J."/>
            <person name="Nasrallah M.E."/>
            <person name="Ortiz D."/>
            <person name="Piller C.R."/>
            <person name="Privatt S.R."/>
            <person name="Schneider S.L."/>
            <person name="Sharp S."/>
            <person name="Smith T.C."/>
            <person name="Stanton J.D."/>
            <person name="Ullery H.E."/>
            <person name="Wilson R.J."/>
            <person name="Serrano M.G."/>
            <person name="Buck G."/>
            <person name="Lee V."/>
            <person name="Wang Y."/>
            <person name="Carvalho R."/>
            <person name="Voegtly L."/>
            <person name="Shi R."/>
            <person name="Duckworth R."/>
            <person name="Johnson A."/>
            <person name="Loviza R."/>
            <person name="Walstead R."/>
            <person name="Shah Z."/>
            <person name="Kiflezghi M."/>
            <person name="Wade K."/>
            <person name="Ball S.L."/>
            <person name="Bradley K.W."/>
            <person name="Asai D.J."/>
            <person name="Bowman C.A."/>
            <person name="Russell D.A."/>
            <person name="Pope W.H."/>
            <person name="Jacobs-Sera D."/>
            <person name="Hendrix R.W."/>
            <person name="Hatfull G.F."/>
        </authorList>
    </citation>
    <scope>NUCLEOTIDE SEQUENCE [LARGE SCALE GENOMIC DNA]</scope>
    <source>
        <strain evidence="2 3">DSM 27648</strain>
    </source>
</reference>
<gene>
    <name evidence="2" type="ORF">AKJ09_09823</name>
</gene>
<dbReference type="AlphaFoldDB" id="A0A0K1QCK4"/>
<sequence>MDVPSPGAARDTKSIDAPQPRSLLLFGVGTRSKMPSAVTMNANGRGSRIRRWNSS</sequence>
<dbReference type="Proteomes" id="UP000064967">
    <property type="component" value="Chromosome"/>
</dbReference>
<evidence type="ECO:0000256" key="1">
    <source>
        <dbReference type="SAM" id="MobiDB-lite"/>
    </source>
</evidence>
<evidence type="ECO:0000313" key="3">
    <source>
        <dbReference type="Proteomes" id="UP000064967"/>
    </source>
</evidence>
<feature type="region of interest" description="Disordered" evidence="1">
    <location>
        <begin position="36"/>
        <end position="55"/>
    </location>
</feature>
<accession>A0A0K1QCK4</accession>
<dbReference type="STRING" id="1391654.AKJ09_09823"/>
<keyword evidence="3" id="KW-1185">Reference proteome</keyword>
<organism evidence="2 3">
    <name type="scientific">Labilithrix luteola</name>
    <dbReference type="NCBI Taxonomy" id="1391654"/>
    <lineage>
        <taxon>Bacteria</taxon>
        <taxon>Pseudomonadati</taxon>
        <taxon>Myxococcota</taxon>
        <taxon>Polyangia</taxon>
        <taxon>Polyangiales</taxon>
        <taxon>Labilitrichaceae</taxon>
        <taxon>Labilithrix</taxon>
    </lineage>
</organism>
<name>A0A0K1QCK4_9BACT</name>